<gene>
    <name evidence="2" type="ORF">M2280_000943</name>
</gene>
<dbReference type="InterPro" id="IPR009959">
    <property type="entry name" value="Cyclase_SnoaL-like"/>
</dbReference>
<dbReference type="InterPro" id="IPR037401">
    <property type="entry name" value="SnoaL-like"/>
</dbReference>
<accession>A0ABT6M754</accession>
<evidence type="ECO:0000259" key="1">
    <source>
        <dbReference type="Pfam" id="PF12680"/>
    </source>
</evidence>
<protein>
    <submittedName>
        <fullName evidence="2">Steroid delta-isomerase-like uncharacterized protein</fullName>
    </submittedName>
</protein>
<dbReference type="Gene3D" id="3.10.450.50">
    <property type="match status" value="1"/>
</dbReference>
<reference evidence="2 3" key="1">
    <citation type="submission" date="2023-04" db="EMBL/GenBank/DDBJ databases">
        <title>Forest soil microbial communities from Buena Vista Peninsula, Colon Province, Panama.</title>
        <authorList>
            <person name="Bouskill N."/>
        </authorList>
    </citation>
    <scope>NUCLEOTIDE SEQUENCE [LARGE SCALE GENOMIC DNA]</scope>
    <source>
        <strain evidence="2 3">CFH S0262</strain>
    </source>
</reference>
<dbReference type="PANTHER" id="PTHR38436:SF1">
    <property type="entry name" value="ESTER CYCLASE"/>
    <property type="match status" value="1"/>
</dbReference>
<dbReference type="SUPFAM" id="SSF54427">
    <property type="entry name" value="NTF2-like"/>
    <property type="match status" value="1"/>
</dbReference>
<dbReference type="InterPro" id="IPR032710">
    <property type="entry name" value="NTF2-like_dom_sf"/>
</dbReference>
<name>A0ABT6M754_9NOCA</name>
<sequence>MDETTPARTIDAAWADEFADRWANAWNSHRAERVFEFLTDDIVWDDSAWPNTMRGKAAVREFLDNTWRAFPDQTLEAFGAAHVAADGRRAAFWWRGHATHLGPTAPSGIPATGKRLEFEGAEFHEYRDGKIARLRVVFDINDLAMQLGVVPKQGSMVQKMLVGMLKLRSRFRRS</sequence>
<dbReference type="Proteomes" id="UP001160334">
    <property type="component" value="Unassembled WGS sequence"/>
</dbReference>
<dbReference type="RefSeq" id="WP_280759115.1">
    <property type="nucleotide sequence ID" value="NZ_JARXVC010000002.1"/>
</dbReference>
<proteinExistence type="predicted"/>
<keyword evidence="3" id="KW-1185">Reference proteome</keyword>
<dbReference type="PANTHER" id="PTHR38436">
    <property type="entry name" value="POLYKETIDE CYCLASE SNOAL-LIKE DOMAIN"/>
    <property type="match status" value="1"/>
</dbReference>
<evidence type="ECO:0000313" key="3">
    <source>
        <dbReference type="Proteomes" id="UP001160334"/>
    </source>
</evidence>
<dbReference type="EMBL" id="JARXVC010000002">
    <property type="protein sequence ID" value="MDH6279734.1"/>
    <property type="molecule type" value="Genomic_DNA"/>
</dbReference>
<comment type="caution">
    <text evidence="2">The sequence shown here is derived from an EMBL/GenBank/DDBJ whole genome shotgun (WGS) entry which is preliminary data.</text>
</comment>
<dbReference type="Pfam" id="PF12680">
    <property type="entry name" value="SnoaL_2"/>
    <property type="match status" value="1"/>
</dbReference>
<evidence type="ECO:0000313" key="2">
    <source>
        <dbReference type="EMBL" id="MDH6279734.1"/>
    </source>
</evidence>
<organism evidence="2 3">
    <name type="scientific">Prescottella agglutinans</name>
    <dbReference type="NCBI Taxonomy" id="1644129"/>
    <lineage>
        <taxon>Bacteria</taxon>
        <taxon>Bacillati</taxon>
        <taxon>Actinomycetota</taxon>
        <taxon>Actinomycetes</taxon>
        <taxon>Mycobacteriales</taxon>
        <taxon>Nocardiaceae</taxon>
        <taxon>Prescottella</taxon>
    </lineage>
</organism>
<feature type="domain" description="SnoaL-like" evidence="1">
    <location>
        <begin position="20"/>
        <end position="133"/>
    </location>
</feature>